<dbReference type="OrthoDB" id="9800855at2"/>
<comment type="subunit">
    <text evidence="4">Monomer.</text>
</comment>
<dbReference type="PROSITE" id="PS01242">
    <property type="entry name" value="ZF_FPG_1"/>
    <property type="match status" value="1"/>
</dbReference>
<keyword evidence="14" id="KW-0326">Glycosidase</keyword>
<reference evidence="19 20" key="1">
    <citation type="submission" date="2018-08" db="EMBL/GenBank/DDBJ databases">
        <title>Genomic Encyclopedia of Type Strains, Phase IV (KMG-IV): sequencing the most valuable type-strain genomes for metagenomic binning, comparative biology and taxonomic classification.</title>
        <authorList>
            <person name="Goeker M."/>
        </authorList>
    </citation>
    <scope>NUCLEOTIDE SEQUENCE [LARGE SCALE GENOMIC DNA]</scope>
    <source>
        <strain evidence="19 20">DSM 23923</strain>
    </source>
</reference>
<evidence type="ECO:0000256" key="8">
    <source>
        <dbReference type="ARBA" id="ARBA00022801"/>
    </source>
</evidence>
<dbReference type="GO" id="GO:0003690">
    <property type="term" value="F:double-stranded DNA binding"/>
    <property type="evidence" value="ECO:0007669"/>
    <property type="project" value="UniProtKB-ARBA"/>
</dbReference>
<dbReference type="SMART" id="SM01232">
    <property type="entry name" value="H2TH"/>
    <property type="match status" value="1"/>
</dbReference>
<keyword evidence="6" id="KW-0227">DNA damage</keyword>
<dbReference type="CDD" id="cd08966">
    <property type="entry name" value="EcFpg-like_N"/>
    <property type="match status" value="1"/>
</dbReference>
<evidence type="ECO:0000256" key="5">
    <source>
        <dbReference type="ARBA" id="ARBA00022723"/>
    </source>
</evidence>
<evidence type="ECO:0000256" key="9">
    <source>
        <dbReference type="ARBA" id="ARBA00022833"/>
    </source>
</evidence>
<dbReference type="InterPro" id="IPR015886">
    <property type="entry name" value="H2TH_FPG"/>
</dbReference>
<dbReference type="InterPro" id="IPR010663">
    <property type="entry name" value="Znf_FPG/IleRS"/>
</dbReference>
<evidence type="ECO:0000256" key="1">
    <source>
        <dbReference type="ARBA" id="ARBA00001668"/>
    </source>
</evidence>
<keyword evidence="13" id="KW-0511">Multifunctional enzyme</keyword>
<keyword evidence="8" id="KW-0378">Hydrolase</keyword>
<keyword evidence="7 16" id="KW-0863">Zinc-finger</keyword>
<dbReference type="Pfam" id="PF06827">
    <property type="entry name" value="zf-FPG_IleRS"/>
    <property type="match status" value="1"/>
</dbReference>
<dbReference type="PANTHER" id="PTHR22993">
    <property type="entry name" value="FORMAMIDOPYRIMIDINE-DNA GLYCOSYLASE"/>
    <property type="match status" value="1"/>
</dbReference>
<dbReference type="InterPro" id="IPR000214">
    <property type="entry name" value="Znf_DNA_glyclase/AP_lyase"/>
</dbReference>
<dbReference type="Gene3D" id="3.20.190.10">
    <property type="entry name" value="MutM-like, N-terminal"/>
    <property type="match status" value="1"/>
</dbReference>
<feature type="domain" description="Formamidopyrimidine-DNA glycosylase catalytic" evidence="18">
    <location>
        <begin position="13"/>
        <end position="133"/>
    </location>
</feature>
<evidence type="ECO:0000256" key="3">
    <source>
        <dbReference type="ARBA" id="ARBA00009409"/>
    </source>
</evidence>
<dbReference type="Gene3D" id="1.10.8.50">
    <property type="match status" value="1"/>
</dbReference>
<dbReference type="GO" id="GO:0140078">
    <property type="term" value="F:class I DNA-(apurinic or apyrimidinic site) endonuclease activity"/>
    <property type="evidence" value="ECO:0007669"/>
    <property type="project" value="UniProtKB-EC"/>
</dbReference>
<proteinExistence type="inferred from homology"/>
<dbReference type="GO" id="GO:0006284">
    <property type="term" value="P:base-excision repair"/>
    <property type="evidence" value="ECO:0007669"/>
    <property type="project" value="InterPro"/>
</dbReference>
<dbReference type="GO" id="GO:0034039">
    <property type="term" value="F:8-oxo-7,8-dihydroguanine DNA N-glycosylase activity"/>
    <property type="evidence" value="ECO:0007669"/>
    <property type="project" value="TreeGrafter"/>
</dbReference>
<evidence type="ECO:0000256" key="6">
    <source>
        <dbReference type="ARBA" id="ARBA00022763"/>
    </source>
</evidence>
<dbReference type="Proteomes" id="UP000256388">
    <property type="component" value="Unassembled WGS sequence"/>
</dbReference>
<dbReference type="InterPro" id="IPR020629">
    <property type="entry name" value="FPG_Glyclase"/>
</dbReference>
<evidence type="ECO:0000256" key="7">
    <source>
        <dbReference type="ARBA" id="ARBA00022771"/>
    </source>
</evidence>
<dbReference type="FunFam" id="1.10.8.50:FF:000003">
    <property type="entry name" value="Formamidopyrimidine-DNA glycosylase"/>
    <property type="match status" value="1"/>
</dbReference>
<dbReference type="SUPFAM" id="SSF57716">
    <property type="entry name" value="Glucocorticoid receptor-like (DNA-binding domain)"/>
    <property type="match status" value="1"/>
</dbReference>
<comment type="similarity">
    <text evidence="3">Belongs to the FPG family.</text>
</comment>
<keyword evidence="11" id="KW-0234">DNA repair</keyword>
<evidence type="ECO:0000259" key="17">
    <source>
        <dbReference type="PROSITE" id="PS51066"/>
    </source>
</evidence>
<dbReference type="GO" id="GO:0008270">
    <property type="term" value="F:zinc ion binding"/>
    <property type="evidence" value="ECO:0007669"/>
    <property type="project" value="UniProtKB-KW"/>
</dbReference>
<evidence type="ECO:0000256" key="14">
    <source>
        <dbReference type="ARBA" id="ARBA00023295"/>
    </source>
</evidence>
<evidence type="ECO:0000256" key="11">
    <source>
        <dbReference type="ARBA" id="ARBA00023204"/>
    </source>
</evidence>
<evidence type="ECO:0000256" key="15">
    <source>
        <dbReference type="ARBA" id="ARBA00044632"/>
    </source>
</evidence>
<dbReference type="NCBIfam" id="TIGR00577">
    <property type="entry name" value="fpg"/>
    <property type="match status" value="1"/>
</dbReference>
<dbReference type="PANTHER" id="PTHR22993:SF9">
    <property type="entry name" value="FORMAMIDOPYRIMIDINE-DNA GLYCOSYLASE"/>
    <property type="match status" value="1"/>
</dbReference>
<evidence type="ECO:0000256" key="2">
    <source>
        <dbReference type="ARBA" id="ARBA00001947"/>
    </source>
</evidence>
<comment type="catalytic activity">
    <reaction evidence="15">
        <text>2'-deoxyribonucleotide-(2'-deoxyribose 5'-phosphate)-2'-deoxyribonucleotide-DNA = a 3'-end 2'-deoxyribonucleotide-(2,3-dehydro-2,3-deoxyribose 5'-phosphate)-DNA + a 5'-end 5'-phospho-2'-deoxyribonucleoside-DNA + H(+)</text>
        <dbReference type="Rhea" id="RHEA:66592"/>
        <dbReference type="Rhea" id="RHEA-COMP:13180"/>
        <dbReference type="Rhea" id="RHEA-COMP:16897"/>
        <dbReference type="Rhea" id="RHEA-COMP:17067"/>
        <dbReference type="ChEBI" id="CHEBI:15378"/>
        <dbReference type="ChEBI" id="CHEBI:136412"/>
        <dbReference type="ChEBI" id="CHEBI:157695"/>
        <dbReference type="ChEBI" id="CHEBI:167181"/>
        <dbReference type="EC" id="4.2.99.18"/>
    </reaction>
</comment>
<evidence type="ECO:0000256" key="16">
    <source>
        <dbReference type="PROSITE-ProRule" id="PRU00391"/>
    </source>
</evidence>
<organism evidence="19 20">
    <name type="scientific">Pelolinea submarina</name>
    <dbReference type="NCBI Taxonomy" id="913107"/>
    <lineage>
        <taxon>Bacteria</taxon>
        <taxon>Bacillati</taxon>
        <taxon>Chloroflexota</taxon>
        <taxon>Anaerolineae</taxon>
        <taxon>Anaerolineales</taxon>
        <taxon>Anaerolineaceae</taxon>
        <taxon>Pelolinea</taxon>
    </lineage>
</organism>
<feature type="domain" description="FPG-type" evidence="17">
    <location>
        <begin position="250"/>
        <end position="284"/>
    </location>
</feature>
<protein>
    <submittedName>
        <fullName evidence="19">DNA-(Apurinic or apyrimidinic site) lyase</fullName>
    </submittedName>
</protein>
<comment type="caution">
    <text evidence="19">The sequence shown here is derived from an EMBL/GenBank/DDBJ whole genome shotgun (WGS) entry which is preliminary data.</text>
</comment>
<dbReference type="SUPFAM" id="SSF46946">
    <property type="entry name" value="S13-like H2TH domain"/>
    <property type="match status" value="1"/>
</dbReference>
<dbReference type="NCBIfam" id="NF002211">
    <property type="entry name" value="PRK01103.1"/>
    <property type="match status" value="1"/>
</dbReference>
<dbReference type="EMBL" id="QUMS01000006">
    <property type="protein sequence ID" value="REG04691.1"/>
    <property type="molecule type" value="Genomic_DNA"/>
</dbReference>
<keyword evidence="10" id="KW-0238">DNA-binding</keyword>
<evidence type="ECO:0000313" key="19">
    <source>
        <dbReference type="EMBL" id="REG04691.1"/>
    </source>
</evidence>
<keyword evidence="5" id="KW-0479">Metal-binding</keyword>
<keyword evidence="12 19" id="KW-0456">Lyase</keyword>
<evidence type="ECO:0000256" key="4">
    <source>
        <dbReference type="ARBA" id="ARBA00011245"/>
    </source>
</evidence>
<gene>
    <name evidence="19" type="ORF">DFR64_3040</name>
</gene>
<dbReference type="SUPFAM" id="SSF81624">
    <property type="entry name" value="N-terminal domain of MutM-like DNA repair proteins"/>
    <property type="match status" value="1"/>
</dbReference>
<evidence type="ECO:0000259" key="18">
    <source>
        <dbReference type="PROSITE" id="PS51068"/>
    </source>
</evidence>
<evidence type="ECO:0000256" key="12">
    <source>
        <dbReference type="ARBA" id="ARBA00023239"/>
    </source>
</evidence>
<name>A0A347ZPR3_9CHLR</name>
<dbReference type="AlphaFoldDB" id="A0A347ZPR3"/>
<sequence>MTKVIPAFFINMPELPEVETIARVLREGAKSAEDALAGRRIESAEVLWPRTLANLTPQTFTGQIQGQSFQAVTRRGKFLVFPLSSDTLLIHLRMSGDMRVEGIQENPLLKHDRLVLNLDNGSRLAFNDTRKFGRAWLLADPQEVLGGLGPEPFDPTLDANVFMEMLQARSRQLKPLLMDQSFLAGLGNIYTDEALHLAKLHPLRLSGSISLPEAEKLLAAIRAVLAEGIRRNGASIDWVYRGGDFQNHFRVYGRTGQACPECGAIIERLVVGQRGTHICPNCQPKPD</sequence>
<keyword evidence="20" id="KW-1185">Reference proteome</keyword>
<evidence type="ECO:0000313" key="20">
    <source>
        <dbReference type="Proteomes" id="UP000256388"/>
    </source>
</evidence>
<dbReference type="Pfam" id="PF06831">
    <property type="entry name" value="H2TH"/>
    <property type="match status" value="1"/>
</dbReference>
<dbReference type="PROSITE" id="PS51068">
    <property type="entry name" value="FPG_CAT"/>
    <property type="match status" value="1"/>
</dbReference>
<dbReference type="Pfam" id="PF01149">
    <property type="entry name" value="Fapy_DNA_glyco"/>
    <property type="match status" value="1"/>
</dbReference>
<dbReference type="PROSITE" id="PS51066">
    <property type="entry name" value="ZF_FPG_2"/>
    <property type="match status" value="1"/>
</dbReference>
<evidence type="ECO:0000256" key="13">
    <source>
        <dbReference type="ARBA" id="ARBA00023268"/>
    </source>
</evidence>
<comment type="catalytic activity">
    <reaction evidence="1">
        <text>Hydrolysis of DNA containing ring-opened 7-methylguanine residues, releasing 2,6-diamino-4-hydroxy-5-(N-methyl)formamidopyrimidine.</text>
        <dbReference type="EC" id="3.2.2.23"/>
    </reaction>
</comment>
<evidence type="ECO:0000256" key="10">
    <source>
        <dbReference type="ARBA" id="ARBA00023125"/>
    </source>
</evidence>
<dbReference type="InterPro" id="IPR012319">
    <property type="entry name" value="FPG_cat"/>
</dbReference>
<keyword evidence="9" id="KW-0862">Zinc</keyword>
<dbReference type="InterPro" id="IPR035937">
    <property type="entry name" value="FPG_N"/>
</dbReference>
<comment type="cofactor">
    <cofactor evidence="2">
        <name>Zn(2+)</name>
        <dbReference type="ChEBI" id="CHEBI:29105"/>
    </cofactor>
</comment>
<dbReference type="InterPro" id="IPR010979">
    <property type="entry name" value="Ribosomal_uS13-like_H2TH"/>
</dbReference>
<dbReference type="SMART" id="SM00898">
    <property type="entry name" value="Fapy_DNA_glyco"/>
    <property type="match status" value="1"/>
</dbReference>
<dbReference type="InterPro" id="IPR015887">
    <property type="entry name" value="DNA_glyclase_Znf_dom_DNA_BS"/>
</dbReference>
<dbReference type="RefSeq" id="WP_116226287.1">
    <property type="nucleotide sequence ID" value="NZ_AP018437.1"/>
</dbReference>
<accession>A0A347ZPR3</accession>
<dbReference type="GO" id="GO:0003684">
    <property type="term" value="F:damaged DNA binding"/>
    <property type="evidence" value="ECO:0007669"/>
    <property type="project" value="InterPro"/>
</dbReference>